<dbReference type="InterPro" id="IPR036754">
    <property type="entry name" value="YbaK/aa-tRNA-synt-asso_dom_sf"/>
</dbReference>
<evidence type="ECO:0000256" key="1">
    <source>
        <dbReference type="ARBA" id="ARBA00009798"/>
    </source>
</evidence>
<dbReference type="CDD" id="cd00002">
    <property type="entry name" value="YbaK_deacylase"/>
    <property type="match status" value="1"/>
</dbReference>
<evidence type="ECO:0000256" key="4">
    <source>
        <dbReference type="PIRNR" id="PIRNR006181"/>
    </source>
</evidence>
<dbReference type="Pfam" id="PF04073">
    <property type="entry name" value="tRNA_edit"/>
    <property type="match status" value="1"/>
</dbReference>
<dbReference type="GO" id="GO:0016829">
    <property type="term" value="F:lyase activity"/>
    <property type="evidence" value="ECO:0007669"/>
    <property type="project" value="UniProtKB-KW"/>
</dbReference>
<dbReference type="PANTHER" id="PTHR30411">
    <property type="entry name" value="CYTOPLASMIC PROTEIN"/>
    <property type="match status" value="1"/>
</dbReference>
<keyword evidence="3 4" id="KW-0456">Lyase</keyword>
<evidence type="ECO:0000313" key="7">
    <source>
        <dbReference type="Proteomes" id="UP000317863"/>
    </source>
</evidence>
<dbReference type="InterPro" id="IPR007214">
    <property type="entry name" value="YbaK/aa-tRNA-synth-assoc-dom"/>
</dbReference>
<accession>A0A544QYJ5</accession>
<comment type="caution">
    <text evidence="6">The sequence shown here is derived from an EMBL/GenBank/DDBJ whole genome shotgun (WGS) entry which is preliminary data.</text>
</comment>
<name>A0A544QYJ5_9FIRM</name>
<keyword evidence="7" id="KW-1185">Reference proteome</keyword>
<dbReference type="OrthoDB" id="9809296at2"/>
<protein>
    <recommendedName>
        <fullName evidence="4">Cys-tRNA(Pro)/Cys-tRNA(Cys) deacylase</fullName>
        <ecNumber evidence="4">4.2.-.-</ecNumber>
    </recommendedName>
</protein>
<dbReference type="EMBL" id="SGJB01000001">
    <property type="protein sequence ID" value="TQQ85774.1"/>
    <property type="molecule type" value="Genomic_DNA"/>
</dbReference>
<dbReference type="EC" id="4.2.-.-" evidence="4"/>
<dbReference type="AlphaFoldDB" id="A0A544QYJ5"/>
<evidence type="ECO:0000256" key="3">
    <source>
        <dbReference type="ARBA" id="ARBA00023239"/>
    </source>
</evidence>
<evidence type="ECO:0000313" key="6">
    <source>
        <dbReference type="EMBL" id="TQQ85774.1"/>
    </source>
</evidence>
<dbReference type="NCBIfam" id="TIGR00011">
    <property type="entry name" value="YbaK_EbsC"/>
    <property type="match status" value="1"/>
</dbReference>
<dbReference type="GO" id="GO:0002161">
    <property type="term" value="F:aminoacyl-tRNA deacylase activity"/>
    <property type="evidence" value="ECO:0007669"/>
    <property type="project" value="InterPro"/>
</dbReference>
<dbReference type="PANTHER" id="PTHR30411:SF0">
    <property type="entry name" value="CYS-TRNA(PRO)_CYS-TRNA(CYS) DEACYLASE YBAK"/>
    <property type="match status" value="1"/>
</dbReference>
<sequence length="161" mass="17939">MAKSKMVKTNAMRILDANKIEHKELSYPVDKDHVDGVTVADSIGRDYSEVYKTLVAQGHSKEFLVFVIPVNESLDMKKAAKAAGEKNIEMIHVKDINKVTGYIRGGCSPIGMKKQYRTFVNDTAEILDTMIVSAGKIGYQVELSPKDLQKLTECKFADIIK</sequence>
<comment type="similarity">
    <text evidence="1 4">Belongs to the prolyl-tRNA editing family. YbaK/EbsC subfamily.</text>
</comment>
<dbReference type="Gene3D" id="3.90.960.10">
    <property type="entry name" value="YbaK/aminoacyl-tRNA synthetase-associated domain"/>
    <property type="match status" value="1"/>
</dbReference>
<evidence type="ECO:0000256" key="2">
    <source>
        <dbReference type="ARBA" id="ARBA00022917"/>
    </source>
</evidence>
<reference evidence="6 7" key="1">
    <citation type="submission" date="2019-02" db="EMBL/GenBank/DDBJ databases">
        <title>Peptostreptococcaceae bacterium ZHW00191 nov., a new bacterium isolated from the human gut.</title>
        <authorList>
            <person name="Zhou H.-W."/>
            <person name="Chen X.-J."/>
        </authorList>
    </citation>
    <scope>NUCLEOTIDE SEQUENCE [LARGE SCALE GENOMIC DNA]</scope>
    <source>
        <strain evidence="6 7">ZHW00191</strain>
    </source>
</reference>
<organism evidence="6 7">
    <name type="scientific">Peptacetobacter hominis</name>
    <dbReference type="NCBI Taxonomy" id="2743610"/>
    <lineage>
        <taxon>Bacteria</taxon>
        <taxon>Bacillati</taxon>
        <taxon>Bacillota</taxon>
        <taxon>Clostridia</taxon>
        <taxon>Peptostreptococcales</taxon>
        <taxon>Peptostreptococcaceae</taxon>
        <taxon>Peptacetobacter</taxon>
    </lineage>
</organism>
<dbReference type="Proteomes" id="UP000317863">
    <property type="component" value="Unassembled WGS sequence"/>
</dbReference>
<dbReference type="GO" id="GO:0006412">
    <property type="term" value="P:translation"/>
    <property type="evidence" value="ECO:0007669"/>
    <property type="project" value="UniProtKB-KW"/>
</dbReference>
<keyword evidence="2 4" id="KW-0648">Protein biosynthesis</keyword>
<proteinExistence type="inferred from homology"/>
<dbReference type="PIRSF" id="PIRSF006181">
    <property type="entry name" value="EbsC_YbaK"/>
    <property type="match status" value="1"/>
</dbReference>
<evidence type="ECO:0000259" key="5">
    <source>
        <dbReference type="Pfam" id="PF04073"/>
    </source>
</evidence>
<gene>
    <name evidence="6" type="primary">ybaK</name>
    <name evidence="6" type="ORF">EXD82_00745</name>
</gene>
<dbReference type="InterPro" id="IPR004369">
    <property type="entry name" value="Prolyl-tRNA_editing_YbaK/EbsC"/>
</dbReference>
<feature type="domain" description="YbaK/aminoacyl-tRNA synthetase-associated" evidence="5">
    <location>
        <begin position="39"/>
        <end position="151"/>
    </location>
</feature>
<dbReference type="SUPFAM" id="SSF55826">
    <property type="entry name" value="YbaK/ProRS associated domain"/>
    <property type="match status" value="1"/>
</dbReference>